<dbReference type="EMBL" id="FXUG01000002">
    <property type="protein sequence ID" value="SMP47759.1"/>
    <property type="molecule type" value="Genomic_DNA"/>
</dbReference>
<organism evidence="2 3">
    <name type="scientific">Neorhodopirellula lusitana</name>
    <dbReference type="NCBI Taxonomy" id="445327"/>
    <lineage>
        <taxon>Bacteria</taxon>
        <taxon>Pseudomonadati</taxon>
        <taxon>Planctomycetota</taxon>
        <taxon>Planctomycetia</taxon>
        <taxon>Pirellulales</taxon>
        <taxon>Pirellulaceae</taxon>
        <taxon>Neorhodopirellula</taxon>
    </lineage>
</organism>
<proteinExistence type="predicted"/>
<feature type="compositionally biased region" description="Polar residues" evidence="1">
    <location>
        <begin position="301"/>
        <end position="311"/>
    </location>
</feature>
<keyword evidence="2" id="KW-0560">Oxidoreductase</keyword>
<protein>
    <submittedName>
        <fullName evidence="2">Phytanoyl-CoA dioxygenase (PhyH)</fullName>
    </submittedName>
</protein>
<evidence type="ECO:0000313" key="3">
    <source>
        <dbReference type="Proteomes" id="UP001158067"/>
    </source>
</evidence>
<dbReference type="InterPro" id="IPR008775">
    <property type="entry name" value="Phytyl_CoA_dOase-like"/>
</dbReference>
<feature type="region of interest" description="Disordered" evidence="1">
    <location>
        <begin position="288"/>
        <end position="311"/>
    </location>
</feature>
<dbReference type="GO" id="GO:0051213">
    <property type="term" value="F:dioxygenase activity"/>
    <property type="evidence" value="ECO:0007669"/>
    <property type="project" value="UniProtKB-KW"/>
</dbReference>
<evidence type="ECO:0000256" key="1">
    <source>
        <dbReference type="SAM" id="MobiDB-lite"/>
    </source>
</evidence>
<dbReference type="Proteomes" id="UP001158067">
    <property type="component" value="Unassembled WGS sequence"/>
</dbReference>
<evidence type="ECO:0000313" key="2">
    <source>
        <dbReference type="EMBL" id="SMP47759.1"/>
    </source>
</evidence>
<dbReference type="SUPFAM" id="SSF51197">
    <property type="entry name" value="Clavaminate synthase-like"/>
    <property type="match status" value="1"/>
</dbReference>
<keyword evidence="3" id="KW-1185">Reference proteome</keyword>
<dbReference type="Pfam" id="PF05721">
    <property type="entry name" value="PhyH"/>
    <property type="match status" value="1"/>
</dbReference>
<dbReference type="Gene3D" id="2.60.120.620">
    <property type="entry name" value="q2cbj1_9rhob like domain"/>
    <property type="match status" value="1"/>
</dbReference>
<sequence>MSKNNKPSSRISPMLQNVARPFLRWYASRPEQFDRYHNKLGPIVNGTYRDYTLECRANYSCPCDEEGVRRQGSILVKNVLETETADRLSSTMSERIDADPNSVQESTSKLMRSVHKPVRSLGKEVIDIFHNPTLDQRIREYFGCYYRIEWLSCYRSLPTQEVSHAWLWHSDNVPCDTLKVMLHLTDAGEQQGATRFMSLDDTSAYYRAGYRGSRKQRLEDLSSFASKNGLPHRPFHHDAKAGDVMLFLNNALHKAVPPQHDHRDVLNYLLIPNPIPWHQQLAIDGIDAIDSNPGGYPDNPRPSSVHRNQAA</sequence>
<reference evidence="2 3" key="1">
    <citation type="submission" date="2017-05" db="EMBL/GenBank/DDBJ databases">
        <authorList>
            <person name="Varghese N."/>
            <person name="Submissions S."/>
        </authorList>
    </citation>
    <scope>NUCLEOTIDE SEQUENCE [LARGE SCALE GENOMIC DNA]</scope>
    <source>
        <strain evidence="2 3">DSM 25457</strain>
    </source>
</reference>
<comment type="caution">
    <text evidence="2">The sequence shown here is derived from an EMBL/GenBank/DDBJ whole genome shotgun (WGS) entry which is preliminary data.</text>
</comment>
<gene>
    <name evidence="2" type="ORF">SAMN06265222_102334</name>
</gene>
<keyword evidence="2" id="KW-0223">Dioxygenase</keyword>
<accession>A0ABY1PWG7</accession>
<dbReference type="RefSeq" id="WP_283431652.1">
    <property type="nucleotide sequence ID" value="NZ_FXUG01000002.1"/>
</dbReference>
<name>A0ABY1PWG7_9BACT</name>